<dbReference type="EMBL" id="CP003587">
    <property type="protein sequence ID" value="AGY58547.1"/>
    <property type="molecule type" value="Genomic_DNA"/>
</dbReference>
<evidence type="ECO:0000256" key="4">
    <source>
        <dbReference type="ARBA" id="ARBA00022957"/>
    </source>
</evidence>
<evidence type="ECO:0000256" key="9">
    <source>
        <dbReference type="ARBA" id="ARBA00048026"/>
    </source>
</evidence>
<evidence type="ECO:0000256" key="7">
    <source>
        <dbReference type="ARBA" id="ARBA00023136"/>
    </source>
</evidence>
<evidence type="ECO:0000313" key="11">
    <source>
        <dbReference type="EMBL" id="AGY58547.1"/>
    </source>
</evidence>
<dbReference type="Proteomes" id="UP000017396">
    <property type="component" value="Chromosome"/>
</dbReference>
<keyword evidence="3 10" id="KW-0521">NADP</keyword>
<evidence type="ECO:0000256" key="10">
    <source>
        <dbReference type="HAMAP-Rule" id="MF_01352"/>
    </source>
</evidence>
<dbReference type="PANTHER" id="PTHR36900">
    <property type="entry name" value="NAD(P)H-QUINONE OXIDOREDUCTASE SUBUNIT M, CHLOROPLASTIC"/>
    <property type="match status" value="1"/>
</dbReference>
<keyword evidence="2 10" id="KW-0874">Quinone</keyword>
<dbReference type="HAMAP" id="MF_01352">
    <property type="entry name" value="NDH1_NDH1M"/>
    <property type="match status" value="1"/>
</dbReference>
<comment type="subunit">
    <text evidence="10">NDH-1 can be composed of about 15 different subunits; different subcomplexes with different compositions have been identified which probably have different functions.</text>
</comment>
<comment type="function">
    <text evidence="10">NDH-1 shuttles electrons from an unknown electron donor, via FMN and iron-sulfur (Fe-S) centers, to quinones in the respiratory and/or the photosynthetic chain. The immediate electron acceptor for the enzyme in this species is believed to be plastoquinone. Couples the redox reaction to proton translocation, and thus conserves the redox energy in a proton gradient. Cyanobacterial NDH-1 also plays a role in inorganic carbon-concentration.</text>
</comment>
<dbReference type="PANTHER" id="PTHR36900:SF1">
    <property type="entry name" value="NAD(P)H-QUINONE OXIDOREDUCTASE SUBUNIT M, CHLOROPLASTIC"/>
    <property type="match status" value="1"/>
</dbReference>
<dbReference type="KEGG" id="glj:GKIL_2301"/>
<dbReference type="EC" id="7.1.1.-" evidence="10"/>
<comment type="subcellular location">
    <subcellularLocation>
        <location evidence="10">Cell inner membrane</location>
        <topology evidence="10">Peripheral membrane protein</topology>
        <orientation evidence="10">Cytoplasmic side</orientation>
    </subcellularLocation>
    <subcellularLocation>
        <location evidence="1">Membrane</location>
        <topology evidence="1">Peripheral membrane protein</topology>
    </subcellularLocation>
</comment>
<evidence type="ECO:0000256" key="6">
    <source>
        <dbReference type="ARBA" id="ARBA00023027"/>
    </source>
</evidence>
<evidence type="ECO:0000256" key="2">
    <source>
        <dbReference type="ARBA" id="ARBA00022719"/>
    </source>
</evidence>
<dbReference type="AlphaFoldDB" id="U5QHU3"/>
<keyword evidence="10" id="KW-1003">Cell membrane</keyword>
<keyword evidence="7 10" id="KW-0472">Membrane</keyword>
<keyword evidence="5 10" id="KW-1278">Translocase</keyword>
<dbReference type="eggNOG" id="ENOG5031AQM">
    <property type="taxonomic scope" value="Bacteria"/>
</dbReference>
<dbReference type="PATRIC" id="fig|1183438.3.peg.2261"/>
<keyword evidence="6 10" id="KW-0520">NAD</keyword>
<evidence type="ECO:0000256" key="1">
    <source>
        <dbReference type="ARBA" id="ARBA00004170"/>
    </source>
</evidence>
<keyword evidence="10" id="KW-0997">Cell inner membrane</keyword>
<comment type="similarity">
    <text evidence="10">Belongs to the complex I NdhM subunit family.</text>
</comment>
<gene>
    <name evidence="10" type="primary">ndhM</name>
    <name evidence="11" type="ORF">GKIL_2301</name>
</gene>
<evidence type="ECO:0000256" key="3">
    <source>
        <dbReference type="ARBA" id="ARBA00022857"/>
    </source>
</evidence>
<reference evidence="11 12" key="1">
    <citation type="journal article" date="2013" name="PLoS ONE">
        <title>Cultivation and Complete Genome Sequencing of Gloeobacter kilaueensis sp. nov., from a Lava Cave in Kilauea Caldera, Hawai'i.</title>
        <authorList>
            <person name="Saw J.H."/>
            <person name="Schatz M."/>
            <person name="Brown M.V."/>
            <person name="Kunkel D.D."/>
            <person name="Foster J.S."/>
            <person name="Shick H."/>
            <person name="Christensen S."/>
            <person name="Hou S."/>
            <person name="Wan X."/>
            <person name="Donachie S.P."/>
        </authorList>
    </citation>
    <scope>NUCLEOTIDE SEQUENCE [LARGE SCALE GENOMIC DNA]</scope>
    <source>
        <strain evidence="12">JS</strain>
    </source>
</reference>
<dbReference type="InterPro" id="IPR018922">
    <property type="entry name" value="NdhM"/>
</dbReference>
<proteinExistence type="inferred from homology"/>
<sequence>MVLEAWFYKSLDKPMLAFSARCGCFGQRILRDREPVLKFIKIATLMLKSTTRHVHIFAAEVQAEVLYPSDRKLTLDIDPDNEFIWNDVALQKVYSEFERLVAQYSGQALSDYNLRRIGSDLENFIRSLLQKGEIAYNLDSRVLNFSMGRPQVGGSKS</sequence>
<keyword evidence="4 10" id="KW-0618">Plastoquinone</keyword>
<accession>U5QHU3</accession>
<dbReference type="STRING" id="1183438.GKIL_2301"/>
<dbReference type="HOGENOM" id="CLU_1675422_0_0_3"/>
<comment type="catalytic activity">
    <reaction evidence="9 10">
        <text>a plastoquinone + NADH + (n+1) H(+)(in) = a plastoquinol + NAD(+) + n H(+)(out)</text>
        <dbReference type="Rhea" id="RHEA:42608"/>
        <dbReference type="Rhea" id="RHEA-COMP:9561"/>
        <dbReference type="Rhea" id="RHEA-COMP:9562"/>
        <dbReference type="ChEBI" id="CHEBI:15378"/>
        <dbReference type="ChEBI" id="CHEBI:17757"/>
        <dbReference type="ChEBI" id="CHEBI:57540"/>
        <dbReference type="ChEBI" id="CHEBI:57945"/>
        <dbReference type="ChEBI" id="CHEBI:62192"/>
    </reaction>
</comment>
<organism evidence="11 12">
    <name type="scientific">Gloeobacter kilaueensis (strain ATCC BAA-2537 / CCAP 1431/1 / ULC 316 / JS1)</name>
    <dbReference type="NCBI Taxonomy" id="1183438"/>
    <lineage>
        <taxon>Bacteria</taxon>
        <taxon>Bacillati</taxon>
        <taxon>Cyanobacteriota</taxon>
        <taxon>Cyanophyceae</taxon>
        <taxon>Gloeobacterales</taxon>
        <taxon>Gloeobacteraceae</taxon>
        <taxon>Gloeobacter</taxon>
    </lineage>
</organism>
<evidence type="ECO:0000256" key="5">
    <source>
        <dbReference type="ARBA" id="ARBA00022967"/>
    </source>
</evidence>
<evidence type="ECO:0000256" key="8">
    <source>
        <dbReference type="ARBA" id="ARBA00047726"/>
    </source>
</evidence>
<keyword evidence="10" id="KW-0813">Transport</keyword>
<name>U5QHU3_GLOK1</name>
<evidence type="ECO:0000313" key="12">
    <source>
        <dbReference type="Proteomes" id="UP000017396"/>
    </source>
</evidence>
<keyword evidence="12" id="KW-1185">Reference proteome</keyword>
<dbReference type="GO" id="GO:0005886">
    <property type="term" value="C:plasma membrane"/>
    <property type="evidence" value="ECO:0007669"/>
    <property type="project" value="UniProtKB-SubCell"/>
</dbReference>
<dbReference type="GO" id="GO:0048038">
    <property type="term" value="F:quinone binding"/>
    <property type="evidence" value="ECO:0007669"/>
    <property type="project" value="UniProtKB-KW"/>
</dbReference>
<comment type="catalytic activity">
    <reaction evidence="8 10">
        <text>a plastoquinone + NADPH + (n+1) H(+)(in) = a plastoquinol + NADP(+) + n H(+)(out)</text>
        <dbReference type="Rhea" id="RHEA:42612"/>
        <dbReference type="Rhea" id="RHEA-COMP:9561"/>
        <dbReference type="Rhea" id="RHEA-COMP:9562"/>
        <dbReference type="ChEBI" id="CHEBI:15378"/>
        <dbReference type="ChEBI" id="CHEBI:17757"/>
        <dbReference type="ChEBI" id="CHEBI:57783"/>
        <dbReference type="ChEBI" id="CHEBI:58349"/>
        <dbReference type="ChEBI" id="CHEBI:62192"/>
    </reaction>
</comment>
<dbReference type="Pfam" id="PF10664">
    <property type="entry name" value="NdhM"/>
    <property type="match status" value="1"/>
</dbReference>
<protein>
    <recommendedName>
        <fullName evidence="10">NAD(P)H-quinone oxidoreductase subunit M</fullName>
        <ecNumber evidence="10">7.1.1.-</ecNumber>
    </recommendedName>
    <alternativeName>
        <fullName evidence="10">NAD(P)H dehydrogenase I subunit M</fullName>
        <shortName evidence="10">NDH-1 subunit M</shortName>
        <shortName evidence="10">NDH-M</shortName>
    </alternativeName>
</protein>
<dbReference type="GO" id="GO:0016655">
    <property type="term" value="F:oxidoreductase activity, acting on NAD(P)H, quinone or similar compound as acceptor"/>
    <property type="evidence" value="ECO:0007669"/>
    <property type="project" value="UniProtKB-UniRule"/>
</dbReference>